<accession>A0A356LEX7</accession>
<dbReference type="InterPro" id="IPR036388">
    <property type="entry name" value="WH-like_DNA-bd_sf"/>
</dbReference>
<keyword evidence="2" id="KW-0238">DNA-binding</keyword>
<dbReference type="Pfam" id="PF13412">
    <property type="entry name" value="HTH_24"/>
    <property type="match status" value="1"/>
</dbReference>
<evidence type="ECO:0000256" key="1">
    <source>
        <dbReference type="ARBA" id="ARBA00023015"/>
    </source>
</evidence>
<dbReference type="GO" id="GO:0006355">
    <property type="term" value="P:regulation of DNA-templated transcription"/>
    <property type="evidence" value="ECO:0007669"/>
    <property type="project" value="UniProtKB-ARBA"/>
</dbReference>
<evidence type="ECO:0000256" key="2">
    <source>
        <dbReference type="ARBA" id="ARBA00023125"/>
    </source>
</evidence>
<dbReference type="CDD" id="cd00090">
    <property type="entry name" value="HTH_ARSR"/>
    <property type="match status" value="1"/>
</dbReference>
<gene>
    <name evidence="5" type="ORF">DD666_06540</name>
</gene>
<evidence type="ECO:0000313" key="5">
    <source>
        <dbReference type="EMBL" id="HBP29055.1"/>
    </source>
</evidence>
<dbReference type="InterPro" id="IPR000485">
    <property type="entry name" value="AsnC-type_HTH_dom"/>
</dbReference>
<dbReference type="SMART" id="SM00344">
    <property type="entry name" value="HTH_ASNC"/>
    <property type="match status" value="1"/>
</dbReference>
<dbReference type="InterPro" id="IPR011008">
    <property type="entry name" value="Dimeric_a/b-barrel"/>
</dbReference>
<dbReference type="Gene3D" id="1.10.10.10">
    <property type="entry name" value="Winged helix-like DNA-binding domain superfamily/Winged helix DNA-binding domain"/>
    <property type="match status" value="1"/>
</dbReference>
<dbReference type="InterPro" id="IPR036390">
    <property type="entry name" value="WH_DNA-bd_sf"/>
</dbReference>
<organism evidence="5 6">
    <name type="scientific">Advenella kashmirensis</name>
    <dbReference type="NCBI Taxonomy" id="310575"/>
    <lineage>
        <taxon>Bacteria</taxon>
        <taxon>Pseudomonadati</taxon>
        <taxon>Pseudomonadota</taxon>
        <taxon>Betaproteobacteria</taxon>
        <taxon>Burkholderiales</taxon>
        <taxon>Alcaligenaceae</taxon>
    </lineage>
</organism>
<dbReference type="GO" id="GO:0005829">
    <property type="term" value="C:cytosol"/>
    <property type="evidence" value="ECO:0007669"/>
    <property type="project" value="TreeGrafter"/>
</dbReference>
<name>A0A356LEX7_9BURK</name>
<dbReference type="InterPro" id="IPR019887">
    <property type="entry name" value="Tscrpt_reg_AsnC/Lrp_C"/>
</dbReference>
<dbReference type="PANTHER" id="PTHR30154">
    <property type="entry name" value="LEUCINE-RESPONSIVE REGULATORY PROTEIN"/>
    <property type="match status" value="1"/>
</dbReference>
<dbReference type="InterPro" id="IPR019888">
    <property type="entry name" value="Tscrpt_reg_AsnC-like"/>
</dbReference>
<dbReference type="EMBL" id="DOEK01000013">
    <property type="protein sequence ID" value="HBP29055.1"/>
    <property type="molecule type" value="Genomic_DNA"/>
</dbReference>
<comment type="caution">
    <text evidence="5">The sequence shown here is derived from an EMBL/GenBank/DDBJ whole genome shotgun (WGS) entry which is preliminary data.</text>
</comment>
<dbReference type="Gene3D" id="3.30.70.920">
    <property type="match status" value="1"/>
</dbReference>
<evidence type="ECO:0000259" key="4">
    <source>
        <dbReference type="PROSITE" id="PS50956"/>
    </source>
</evidence>
<protein>
    <submittedName>
        <fullName evidence="5">AsnC family transcriptional regulator</fullName>
    </submittedName>
</protein>
<dbReference type="PRINTS" id="PR00033">
    <property type="entry name" value="HTHASNC"/>
</dbReference>
<keyword evidence="3" id="KW-0804">Transcription</keyword>
<feature type="domain" description="HTH asnC-type" evidence="4">
    <location>
        <begin position="11"/>
        <end position="72"/>
    </location>
</feature>
<evidence type="ECO:0000256" key="3">
    <source>
        <dbReference type="ARBA" id="ARBA00023163"/>
    </source>
</evidence>
<dbReference type="SUPFAM" id="SSF46785">
    <property type="entry name" value="Winged helix' DNA-binding domain"/>
    <property type="match status" value="1"/>
</dbReference>
<keyword evidence="1" id="KW-0805">Transcription regulation</keyword>
<reference evidence="5 6" key="1">
    <citation type="journal article" date="2018" name="Nat. Biotechnol.">
        <title>A standardized bacterial taxonomy based on genome phylogeny substantially revises the tree of life.</title>
        <authorList>
            <person name="Parks D.H."/>
            <person name="Chuvochina M."/>
            <person name="Waite D.W."/>
            <person name="Rinke C."/>
            <person name="Skarshewski A."/>
            <person name="Chaumeil P.A."/>
            <person name="Hugenholtz P."/>
        </authorList>
    </citation>
    <scope>NUCLEOTIDE SEQUENCE [LARGE SCALE GENOMIC DNA]</scope>
    <source>
        <strain evidence="5">UBA10707</strain>
    </source>
</reference>
<proteinExistence type="predicted"/>
<dbReference type="GO" id="GO:0043200">
    <property type="term" value="P:response to amino acid"/>
    <property type="evidence" value="ECO:0007669"/>
    <property type="project" value="TreeGrafter"/>
</dbReference>
<dbReference type="Proteomes" id="UP000264036">
    <property type="component" value="Unassembled WGS sequence"/>
</dbReference>
<dbReference type="SUPFAM" id="SSF54909">
    <property type="entry name" value="Dimeric alpha+beta barrel"/>
    <property type="match status" value="1"/>
</dbReference>
<sequence>MKRLKYQNGKLDRTDLMLIEALVKDARTTTAELARLVGLSPPSVSERIKRLEDADLIEGYTLKINPRALGLPIAAWLRIRPIPGQLQRVAQILKDIPEIAECDRVTGEDCFIARAHVESIEGLEHLIDQLIPYSMTNTSIIQSSPVERRLPRKTGGAI</sequence>
<dbReference type="InterPro" id="IPR011991">
    <property type="entry name" value="ArsR-like_HTH"/>
</dbReference>
<evidence type="ECO:0000313" key="6">
    <source>
        <dbReference type="Proteomes" id="UP000264036"/>
    </source>
</evidence>
<dbReference type="PANTHER" id="PTHR30154:SF53">
    <property type="entry name" value="HTH-TYPE TRANSCRIPTIONAL REGULATOR LRPC"/>
    <property type="match status" value="1"/>
</dbReference>
<dbReference type="PROSITE" id="PS50956">
    <property type="entry name" value="HTH_ASNC_2"/>
    <property type="match status" value="1"/>
</dbReference>
<dbReference type="GO" id="GO:0043565">
    <property type="term" value="F:sequence-specific DNA binding"/>
    <property type="evidence" value="ECO:0007669"/>
    <property type="project" value="InterPro"/>
</dbReference>
<dbReference type="Pfam" id="PF01037">
    <property type="entry name" value="AsnC_trans_reg"/>
    <property type="match status" value="1"/>
</dbReference>
<dbReference type="AlphaFoldDB" id="A0A356LEX7"/>